<proteinExistence type="predicted"/>
<evidence type="ECO:0008006" key="4">
    <source>
        <dbReference type="Google" id="ProtNLM"/>
    </source>
</evidence>
<dbReference type="PANTHER" id="PTHR47245">
    <property type="entry name" value="PEPTIDYLPROLYL ISOMERASE"/>
    <property type="match status" value="1"/>
</dbReference>
<feature type="transmembrane region" description="Helical" evidence="1">
    <location>
        <begin position="29"/>
        <end position="56"/>
    </location>
</feature>
<reference evidence="2 3" key="1">
    <citation type="journal article" date="2016" name="Nat. Commun.">
        <title>Thousands of microbial genomes shed light on interconnected biogeochemical processes in an aquifer system.</title>
        <authorList>
            <person name="Anantharaman K."/>
            <person name="Brown C.T."/>
            <person name="Hug L.A."/>
            <person name="Sharon I."/>
            <person name="Castelle C.J."/>
            <person name="Probst A.J."/>
            <person name="Thomas B.C."/>
            <person name="Singh A."/>
            <person name="Wilkins M.J."/>
            <person name="Karaoz U."/>
            <person name="Brodie E.L."/>
            <person name="Williams K.H."/>
            <person name="Hubbard S.S."/>
            <person name="Banfield J.F."/>
        </authorList>
    </citation>
    <scope>NUCLEOTIDE SEQUENCE [LARGE SCALE GENOMIC DNA]</scope>
</reference>
<name>A0A1F7XCX1_9BACT</name>
<keyword evidence="1" id="KW-0472">Membrane</keyword>
<evidence type="ECO:0000256" key="1">
    <source>
        <dbReference type="SAM" id="Phobius"/>
    </source>
</evidence>
<dbReference type="Pfam" id="PF13624">
    <property type="entry name" value="SurA_N_3"/>
    <property type="match status" value="1"/>
</dbReference>
<gene>
    <name evidence="2" type="ORF">A2W13_00735</name>
</gene>
<evidence type="ECO:0000313" key="3">
    <source>
        <dbReference type="Proteomes" id="UP000178533"/>
    </source>
</evidence>
<dbReference type="PANTHER" id="PTHR47245:SF2">
    <property type="entry name" value="PEPTIDYL-PROLYL CIS-TRANS ISOMERASE HP_0175-RELATED"/>
    <property type="match status" value="1"/>
</dbReference>
<dbReference type="InterPro" id="IPR027304">
    <property type="entry name" value="Trigger_fact/SurA_dom_sf"/>
</dbReference>
<accession>A0A1F7XCX1</accession>
<sequence length="217" mass="24585">MSLKTSLNKTKESVTSYKKSIIKNPRKRWTLIIGFIVVVILVLAYANMGIFIAAIVNGKPITRLQLAQELEKQGGKQVLDSIVTQKLIDQEAKKNNIVVTQQEIDNQMTAIEDQLKSQGTDLDTALSFQGQTRDDLINSLKMKITIEKLLGDKIQVSDEEIKSYFDQNKDSFPANSKLEDVKSQIIDTLTQSKLSTEYQNWLQNIKANSKIDYLLNF</sequence>
<dbReference type="STRING" id="1802481.A2W13_00735"/>
<dbReference type="Gene3D" id="1.10.4030.10">
    <property type="entry name" value="Porin chaperone SurA, peptide-binding domain"/>
    <property type="match status" value="1"/>
</dbReference>
<dbReference type="InterPro" id="IPR050245">
    <property type="entry name" value="PrsA_foldase"/>
</dbReference>
<keyword evidence="1" id="KW-0812">Transmembrane</keyword>
<dbReference type="AlphaFoldDB" id="A0A1F7XCX1"/>
<organism evidence="2 3">
    <name type="scientific">Candidatus Woesebacteria bacterium RBG_16_36_11</name>
    <dbReference type="NCBI Taxonomy" id="1802481"/>
    <lineage>
        <taxon>Bacteria</taxon>
        <taxon>Candidatus Woeseibacteriota</taxon>
    </lineage>
</organism>
<dbReference type="Proteomes" id="UP000178533">
    <property type="component" value="Unassembled WGS sequence"/>
</dbReference>
<dbReference type="EMBL" id="MGFT01000004">
    <property type="protein sequence ID" value="OGM12165.1"/>
    <property type="molecule type" value="Genomic_DNA"/>
</dbReference>
<protein>
    <recommendedName>
        <fullName evidence="4">PpiC domain-containing protein</fullName>
    </recommendedName>
</protein>
<dbReference type="SUPFAM" id="SSF109998">
    <property type="entry name" value="Triger factor/SurA peptide-binding domain-like"/>
    <property type="match status" value="1"/>
</dbReference>
<evidence type="ECO:0000313" key="2">
    <source>
        <dbReference type="EMBL" id="OGM12165.1"/>
    </source>
</evidence>
<comment type="caution">
    <text evidence="2">The sequence shown here is derived from an EMBL/GenBank/DDBJ whole genome shotgun (WGS) entry which is preliminary data.</text>
</comment>
<keyword evidence="1" id="KW-1133">Transmembrane helix</keyword>